<gene>
    <name evidence="1" type="ORF">GCM10007855_21120</name>
</gene>
<organism evidence="1 2">
    <name type="scientific">Aliivibrio sifiae</name>
    <dbReference type="NCBI Taxonomy" id="566293"/>
    <lineage>
        <taxon>Bacteria</taxon>
        <taxon>Pseudomonadati</taxon>
        <taxon>Pseudomonadota</taxon>
        <taxon>Gammaproteobacteria</taxon>
        <taxon>Vibrionales</taxon>
        <taxon>Vibrionaceae</taxon>
        <taxon>Aliivibrio</taxon>
    </lineage>
</organism>
<dbReference type="Proteomes" id="UP001156660">
    <property type="component" value="Unassembled WGS sequence"/>
</dbReference>
<dbReference type="RefSeq" id="WP_170066701.1">
    <property type="nucleotide sequence ID" value="NZ_JAKJTF010000015.1"/>
</dbReference>
<evidence type="ECO:0000313" key="1">
    <source>
        <dbReference type="EMBL" id="GLR75238.1"/>
    </source>
</evidence>
<accession>A0ABQ6AIP7</accession>
<sequence>MGLYSSLTVSVLRYRSFPEEKRLLIKSPLWNLVLVYSKESDDGDFLVDCINLLVSLCLSDSECKGAHGQLLSAILLKQEGSALYHAVNQSGYRFKTLPSFLKVALKAIRDSYTRDISISDCKDIILSSTKHELINSKKEIVGALELLKPLKQGDFLEAITYATALSISGESAIGTNLFNDFVNSIPEETRHLLWRIQTELVATALQIESEIQVGNLSNESTQKWQELIKKLEKEHEERAEFRDFPPGFNF</sequence>
<protein>
    <submittedName>
        <fullName evidence="1">Uncharacterized protein</fullName>
    </submittedName>
</protein>
<dbReference type="EMBL" id="BSOU01000005">
    <property type="protein sequence ID" value="GLR75238.1"/>
    <property type="molecule type" value="Genomic_DNA"/>
</dbReference>
<name>A0ABQ6AIP7_9GAMM</name>
<evidence type="ECO:0000313" key="2">
    <source>
        <dbReference type="Proteomes" id="UP001156660"/>
    </source>
</evidence>
<proteinExistence type="predicted"/>
<comment type="caution">
    <text evidence="1">The sequence shown here is derived from an EMBL/GenBank/DDBJ whole genome shotgun (WGS) entry which is preliminary data.</text>
</comment>
<reference evidence="2" key="1">
    <citation type="journal article" date="2019" name="Int. J. Syst. Evol. Microbiol.">
        <title>The Global Catalogue of Microorganisms (GCM) 10K type strain sequencing project: providing services to taxonomists for standard genome sequencing and annotation.</title>
        <authorList>
            <consortium name="The Broad Institute Genomics Platform"/>
            <consortium name="The Broad Institute Genome Sequencing Center for Infectious Disease"/>
            <person name="Wu L."/>
            <person name="Ma J."/>
        </authorList>
    </citation>
    <scope>NUCLEOTIDE SEQUENCE [LARGE SCALE GENOMIC DNA]</scope>
    <source>
        <strain evidence="2">NBRC 105001</strain>
    </source>
</reference>
<keyword evidence="2" id="KW-1185">Reference proteome</keyword>